<keyword evidence="2" id="KW-0966">Cell projection</keyword>
<feature type="coiled-coil region" evidence="1">
    <location>
        <begin position="66"/>
        <end position="93"/>
    </location>
</feature>
<dbReference type="RefSeq" id="WP_150619141.1">
    <property type="nucleotide sequence ID" value="NZ_CABPSM010000001.1"/>
</dbReference>
<dbReference type="SUPFAM" id="SSF64518">
    <property type="entry name" value="Phase 1 flagellin"/>
    <property type="match status" value="1"/>
</dbReference>
<sequence length="302" mass="32250">MQINHHFSRFEREHALRDMNERLARMTDHAREEKRVLRASDDPVDFERIARIDRQQQTIAHRTKVIASLEADLKQASVSLKNARDRLSAFKSEVSLKADALQAGEARASADKIRELMSGLVSAINTRRADGSYLFASSGAPISDTAGPGAAAVNFALSAAAQAPAAVEIGDGLHHTNASQAWKGMPDLLNRLGAAAASLTNAGNANQGTVSSAMLRGLAESVGNQASQVSAAEFVNDHGAKRLEAVRKDHVLQGEVLVKARVAIEGKSANEALPELLAMYRAISAARTAHAEVGKLSFFDAI</sequence>
<dbReference type="AlphaFoldDB" id="A0A5E4SC62"/>
<evidence type="ECO:0000256" key="1">
    <source>
        <dbReference type="SAM" id="Coils"/>
    </source>
</evidence>
<accession>A0A5E4SC62</accession>
<name>A0A5E4SC62_9BURK</name>
<dbReference type="Proteomes" id="UP000343317">
    <property type="component" value="Unassembled WGS sequence"/>
</dbReference>
<evidence type="ECO:0000313" key="3">
    <source>
        <dbReference type="Proteomes" id="UP000343317"/>
    </source>
</evidence>
<reference evidence="2 3" key="1">
    <citation type="submission" date="2019-08" db="EMBL/GenBank/DDBJ databases">
        <authorList>
            <person name="Peeters C."/>
        </authorList>
    </citation>
    <scope>NUCLEOTIDE SEQUENCE [LARGE SCALE GENOMIC DNA]</scope>
    <source>
        <strain evidence="2 3">LMG 31112</strain>
    </source>
</reference>
<keyword evidence="2" id="KW-0282">Flagellum</keyword>
<protein>
    <submittedName>
        <fullName evidence="2">Flagellar hook-associated protein 3</fullName>
    </submittedName>
</protein>
<keyword evidence="2" id="KW-0969">Cilium</keyword>
<keyword evidence="1" id="KW-0175">Coiled coil</keyword>
<keyword evidence="3" id="KW-1185">Reference proteome</keyword>
<gene>
    <name evidence="2" type="ORF">PHO31112_00638</name>
</gene>
<evidence type="ECO:0000313" key="2">
    <source>
        <dbReference type="EMBL" id="VVD71609.1"/>
    </source>
</evidence>
<proteinExistence type="predicted"/>
<dbReference type="EMBL" id="CABPSM010000001">
    <property type="protein sequence ID" value="VVD71609.1"/>
    <property type="molecule type" value="Genomic_DNA"/>
</dbReference>
<organism evidence="2 3">
    <name type="scientific">Pandoraea horticolens</name>
    <dbReference type="NCBI Taxonomy" id="2508298"/>
    <lineage>
        <taxon>Bacteria</taxon>
        <taxon>Pseudomonadati</taxon>
        <taxon>Pseudomonadota</taxon>
        <taxon>Betaproteobacteria</taxon>
        <taxon>Burkholderiales</taxon>
        <taxon>Burkholderiaceae</taxon>
        <taxon>Pandoraea</taxon>
    </lineage>
</organism>
<dbReference type="Gene3D" id="1.20.1330.10">
    <property type="entry name" value="f41 fragment of flagellin, N-terminal domain"/>
    <property type="match status" value="1"/>
</dbReference>